<evidence type="ECO:0000313" key="1">
    <source>
        <dbReference type="EMBL" id="KAF4486348.1"/>
    </source>
</evidence>
<dbReference type="InParanoid" id="A0A7J6J8J6"/>
<accession>A0A7J6J8J6</accession>
<dbReference type="Proteomes" id="UP000011096">
    <property type="component" value="Unassembled WGS sequence"/>
</dbReference>
<proteinExistence type="predicted"/>
<evidence type="ECO:0000313" key="2">
    <source>
        <dbReference type="Proteomes" id="UP000011096"/>
    </source>
</evidence>
<reference evidence="1 2" key="2">
    <citation type="submission" date="2020-04" db="EMBL/GenBank/DDBJ databases">
        <title>Genome sequencing and assembly of multiple isolates from the Colletotrichum gloeosporioides species complex.</title>
        <authorList>
            <person name="Gan P."/>
            <person name="Shirasu K."/>
        </authorList>
    </citation>
    <scope>NUCLEOTIDE SEQUENCE [LARGE SCALE GENOMIC DNA]</scope>
    <source>
        <strain evidence="1 2">Nara gc5</strain>
    </source>
</reference>
<comment type="caution">
    <text evidence="1">The sequence shown here is derived from an EMBL/GenBank/DDBJ whole genome shotgun (WGS) entry which is preliminary data.</text>
</comment>
<name>A0A7J6J8J6_COLFN</name>
<dbReference type="GeneID" id="90979784"/>
<dbReference type="EMBL" id="ANPB02000003">
    <property type="protein sequence ID" value="KAF4486348.1"/>
    <property type="molecule type" value="Genomic_DNA"/>
</dbReference>
<reference evidence="1 2" key="1">
    <citation type="submission" date="2012-08" db="EMBL/GenBank/DDBJ databases">
        <authorList>
            <person name="Gan P.H.P."/>
            <person name="Ikeda K."/>
            <person name="Irieda H."/>
            <person name="Narusaka M."/>
            <person name="O'Connell R.J."/>
            <person name="Narusaka Y."/>
            <person name="Takano Y."/>
            <person name="Kubo Y."/>
            <person name="Shirasu K."/>
        </authorList>
    </citation>
    <scope>NUCLEOTIDE SEQUENCE [LARGE SCALE GENOMIC DNA]</scope>
    <source>
        <strain evidence="1 2">Nara gc5</strain>
    </source>
</reference>
<dbReference type="AlphaFoldDB" id="A0A7J6J8J6"/>
<keyword evidence="2" id="KW-1185">Reference proteome</keyword>
<organism evidence="1 2">
    <name type="scientific">Colletotrichum fructicola (strain Nara gc5)</name>
    <name type="common">Anthracnose fungus</name>
    <name type="synonym">Colletotrichum gloeosporioides (strain Nara gc5)</name>
    <dbReference type="NCBI Taxonomy" id="1213859"/>
    <lineage>
        <taxon>Eukaryota</taxon>
        <taxon>Fungi</taxon>
        <taxon>Dikarya</taxon>
        <taxon>Ascomycota</taxon>
        <taxon>Pezizomycotina</taxon>
        <taxon>Sordariomycetes</taxon>
        <taxon>Hypocreomycetidae</taxon>
        <taxon>Glomerellales</taxon>
        <taxon>Glomerellaceae</taxon>
        <taxon>Colletotrichum</taxon>
        <taxon>Colletotrichum gloeosporioides species complex</taxon>
    </lineage>
</organism>
<dbReference type="RefSeq" id="XP_066009018.1">
    <property type="nucleotide sequence ID" value="XM_066151416.1"/>
</dbReference>
<protein>
    <submittedName>
        <fullName evidence="1">Uncharacterized protein</fullName>
    </submittedName>
</protein>
<gene>
    <name evidence="1" type="ORF">CGGC5_v005223</name>
</gene>
<sequence>MDLEATVSWHLKPRLRDRGYVFLQSTALRSPSYSGETNVSPPNRLRPIDEIHYKIHHDYLHSKTARARHNPEPMAKRLMKYIWLQWQAVQHLRARSSLSFAYSSLFDI</sequence>